<evidence type="ECO:0000256" key="3">
    <source>
        <dbReference type="ARBA" id="ARBA00022843"/>
    </source>
</evidence>
<dbReference type="GO" id="GO:0006915">
    <property type="term" value="P:apoptotic process"/>
    <property type="evidence" value="ECO:0007669"/>
    <property type="project" value="UniProtKB-KW"/>
</dbReference>
<evidence type="ECO:0000256" key="4">
    <source>
        <dbReference type="ARBA" id="ARBA00023054"/>
    </source>
</evidence>
<evidence type="ECO:0000313" key="9">
    <source>
        <dbReference type="EMBL" id="CAF3641306.1"/>
    </source>
</evidence>
<dbReference type="PANTHER" id="PTHR10131:SF94">
    <property type="entry name" value="TNF RECEPTOR-ASSOCIATED FACTOR 4"/>
    <property type="match status" value="1"/>
</dbReference>
<organism evidence="9 12">
    <name type="scientific">Adineta steineri</name>
    <dbReference type="NCBI Taxonomy" id="433720"/>
    <lineage>
        <taxon>Eukaryota</taxon>
        <taxon>Metazoa</taxon>
        <taxon>Spiralia</taxon>
        <taxon>Gnathifera</taxon>
        <taxon>Rotifera</taxon>
        <taxon>Eurotatoria</taxon>
        <taxon>Bdelloidea</taxon>
        <taxon>Adinetida</taxon>
        <taxon>Adinetidae</taxon>
        <taxon>Adineta</taxon>
    </lineage>
</organism>
<dbReference type="EMBL" id="CAJNOG010000136">
    <property type="protein sequence ID" value="CAF0993615.1"/>
    <property type="molecule type" value="Genomic_DNA"/>
</dbReference>
<dbReference type="Gene3D" id="2.60.210.10">
    <property type="entry name" value="Apoptosis, Tumor Necrosis Factor Receptor Associated Protein 2, Chain A"/>
    <property type="match status" value="1"/>
</dbReference>
<dbReference type="PROSITE" id="PS50144">
    <property type="entry name" value="MATH"/>
    <property type="match status" value="1"/>
</dbReference>
<dbReference type="CDD" id="cd00270">
    <property type="entry name" value="MATH_TRAF_C"/>
    <property type="match status" value="1"/>
</dbReference>
<evidence type="ECO:0000313" key="8">
    <source>
        <dbReference type="EMBL" id="CAF1098736.1"/>
    </source>
</evidence>
<gene>
    <name evidence="6" type="ORF">IZO911_LOCUS13771</name>
    <name evidence="7" type="ORF">JYZ213_LOCUS15598</name>
    <name evidence="9" type="ORF">KXQ929_LOCUS7214</name>
    <name evidence="11" type="ORF">OKA104_LOCUS32580</name>
    <name evidence="10" type="ORF">OXD698_LOCUS25934</name>
    <name evidence="8" type="ORF">VCS650_LOCUS19979</name>
</gene>
<dbReference type="Proteomes" id="UP000663891">
    <property type="component" value="Unassembled WGS sequence"/>
</dbReference>
<dbReference type="OrthoDB" id="5945397at2759"/>
<dbReference type="GO" id="GO:0042981">
    <property type="term" value="P:regulation of apoptotic process"/>
    <property type="evidence" value="ECO:0007669"/>
    <property type="project" value="InterPro"/>
</dbReference>
<dbReference type="InterPro" id="IPR008974">
    <property type="entry name" value="TRAF-like"/>
</dbReference>
<evidence type="ECO:0000313" key="10">
    <source>
        <dbReference type="EMBL" id="CAF3937451.1"/>
    </source>
</evidence>
<dbReference type="InterPro" id="IPR002083">
    <property type="entry name" value="MATH/TRAF_dom"/>
</dbReference>
<dbReference type="EMBL" id="CAJOAZ010002530">
    <property type="protein sequence ID" value="CAF3937451.1"/>
    <property type="molecule type" value="Genomic_DNA"/>
</dbReference>
<dbReference type="SUPFAM" id="SSF49599">
    <property type="entry name" value="TRAF domain-like"/>
    <property type="match status" value="1"/>
</dbReference>
<dbReference type="GO" id="GO:0007165">
    <property type="term" value="P:signal transduction"/>
    <property type="evidence" value="ECO:0007669"/>
    <property type="project" value="InterPro"/>
</dbReference>
<keyword evidence="3" id="KW-0832">Ubl conjugation</keyword>
<dbReference type="AlphaFoldDB" id="A0A818QY69"/>
<dbReference type="Proteomes" id="UP000663868">
    <property type="component" value="Unassembled WGS sequence"/>
</dbReference>
<dbReference type="EMBL" id="CAJOAY010003944">
    <property type="protein sequence ID" value="CAF4047688.1"/>
    <property type="molecule type" value="Genomic_DNA"/>
</dbReference>
<evidence type="ECO:0000256" key="1">
    <source>
        <dbReference type="ARBA" id="ARBA00022499"/>
    </source>
</evidence>
<dbReference type="FunFam" id="2.60.210.10:FF:000001">
    <property type="entry name" value="TNF receptor-associated factor"/>
    <property type="match status" value="1"/>
</dbReference>
<dbReference type="InterPro" id="IPR013083">
    <property type="entry name" value="Znf_RING/FYVE/PHD"/>
</dbReference>
<dbReference type="Pfam" id="PF22486">
    <property type="entry name" value="MATH_2"/>
    <property type="match status" value="1"/>
</dbReference>
<dbReference type="InterPro" id="IPR012227">
    <property type="entry name" value="TNF_rcpt-assoc_TRAF_met"/>
</dbReference>
<dbReference type="Proteomes" id="UP000663844">
    <property type="component" value="Unassembled WGS sequence"/>
</dbReference>
<dbReference type="EMBL" id="CAJNON010000203">
    <property type="protein sequence ID" value="CAF1098736.1"/>
    <property type="molecule type" value="Genomic_DNA"/>
</dbReference>
<evidence type="ECO:0000259" key="5">
    <source>
        <dbReference type="PROSITE" id="PS50144"/>
    </source>
</evidence>
<keyword evidence="2" id="KW-0053">Apoptosis</keyword>
<evidence type="ECO:0000313" key="7">
    <source>
        <dbReference type="EMBL" id="CAF0993615.1"/>
    </source>
</evidence>
<comment type="caution">
    <text evidence="9">The sequence shown here is derived from an EMBL/GenBank/DDBJ whole genome shotgun (WGS) entry which is preliminary data.</text>
</comment>
<protein>
    <recommendedName>
        <fullName evidence="5">MATH domain-containing protein</fullName>
    </recommendedName>
</protein>
<dbReference type="GO" id="GO:0043122">
    <property type="term" value="P:regulation of canonical NF-kappaB signal transduction"/>
    <property type="evidence" value="ECO:0007669"/>
    <property type="project" value="TreeGrafter"/>
</dbReference>
<dbReference type="Proteomes" id="UP000663845">
    <property type="component" value="Unassembled WGS sequence"/>
</dbReference>
<feature type="domain" description="MATH" evidence="5">
    <location>
        <begin position="263"/>
        <end position="410"/>
    </location>
</feature>
<evidence type="ECO:0000256" key="2">
    <source>
        <dbReference type="ARBA" id="ARBA00022703"/>
    </source>
</evidence>
<evidence type="ECO:0000313" key="6">
    <source>
        <dbReference type="EMBL" id="CAF0929258.1"/>
    </source>
</evidence>
<dbReference type="PANTHER" id="PTHR10131">
    <property type="entry name" value="TNF RECEPTOR ASSOCIATED FACTOR"/>
    <property type="match status" value="1"/>
</dbReference>
<sequence length="457" mass="52691">MVGFNKSNRETFSSNYSCPICSLLLQDPIQLSECGHRQYQSCVDTQHQPIIRCPGRRTPTSIHEIDRGYNSDMQSPSTNCVFCEWNGILQHYQEHLDQSHPNPKCQYCNQQFDSHNKLNQHQLLPCQKDTVDCLLKHFGCDEQITLDTKEAHYLTQQHQHAIRNATNLIKSRLHNTQMDIDGSQTTTTVTNPVIGHLHQHVNNESLRLQIQLQALTENISQVKQSIEESHSFLEGFKLNQDILGQDASSLKEKIDDLQNVSYDGTFIWKITNVKEKMDDARSERQSSIYSPPFYTSPTGYKMRLRLYPFGNGKAQRTHMSLFFVLMRSVNDAILKFPFNYKVSFCLYDQSGEEKHVIDSFRSDIKSNSFHRPQFDMNSASGISKFIPLSILEQENNGYVRDDTMFIKVMVDMGDMNKTLLPYMFGLNPGLPIHVQQMMIKQEAERRVQRQQPQPSGA</sequence>
<name>A0A818QY69_9BILA</name>
<dbReference type="EMBL" id="CAJOBB010000290">
    <property type="protein sequence ID" value="CAF3641306.1"/>
    <property type="molecule type" value="Genomic_DNA"/>
</dbReference>
<dbReference type="Gene3D" id="3.30.40.10">
    <property type="entry name" value="Zinc/RING finger domain, C3HC4 (zinc finger)"/>
    <property type="match status" value="1"/>
</dbReference>
<keyword evidence="1" id="KW-1017">Isopeptide bond</keyword>
<dbReference type="EMBL" id="CAJNOE010000112">
    <property type="protein sequence ID" value="CAF0929258.1"/>
    <property type="molecule type" value="Genomic_DNA"/>
</dbReference>
<dbReference type="SMART" id="SM00061">
    <property type="entry name" value="MATH"/>
    <property type="match status" value="1"/>
</dbReference>
<dbReference type="PIRSF" id="PIRSF015614">
    <property type="entry name" value="TRAF"/>
    <property type="match status" value="1"/>
</dbReference>
<dbReference type="GO" id="GO:0008270">
    <property type="term" value="F:zinc ion binding"/>
    <property type="evidence" value="ECO:0007669"/>
    <property type="project" value="InterPro"/>
</dbReference>
<dbReference type="Proteomes" id="UP000663860">
    <property type="component" value="Unassembled WGS sequence"/>
</dbReference>
<evidence type="ECO:0000313" key="11">
    <source>
        <dbReference type="EMBL" id="CAF4047688.1"/>
    </source>
</evidence>
<keyword evidence="4" id="KW-0175">Coiled coil</keyword>
<dbReference type="Proteomes" id="UP000663881">
    <property type="component" value="Unassembled WGS sequence"/>
</dbReference>
<reference evidence="9" key="1">
    <citation type="submission" date="2021-02" db="EMBL/GenBank/DDBJ databases">
        <authorList>
            <person name="Nowell W R."/>
        </authorList>
    </citation>
    <scope>NUCLEOTIDE SEQUENCE</scope>
</reference>
<proteinExistence type="predicted"/>
<evidence type="ECO:0000313" key="12">
    <source>
        <dbReference type="Proteomes" id="UP000663868"/>
    </source>
</evidence>
<dbReference type="SUPFAM" id="SSF57850">
    <property type="entry name" value="RING/U-box"/>
    <property type="match status" value="1"/>
</dbReference>
<accession>A0A818QY69</accession>